<keyword evidence="2" id="KW-1185">Reference proteome</keyword>
<proteinExistence type="predicted"/>
<evidence type="ECO:0000313" key="1">
    <source>
        <dbReference type="EMBL" id="KAH6933456.1"/>
    </source>
</evidence>
<accession>A0ACB7SHN2</accession>
<reference evidence="1" key="1">
    <citation type="submission" date="2020-05" db="EMBL/GenBank/DDBJ databases">
        <title>Large-scale comparative analyses of tick genomes elucidate their genetic diversity and vector capacities.</title>
        <authorList>
            <person name="Jia N."/>
            <person name="Wang J."/>
            <person name="Shi W."/>
            <person name="Du L."/>
            <person name="Sun Y."/>
            <person name="Zhan W."/>
            <person name="Jiang J."/>
            <person name="Wang Q."/>
            <person name="Zhang B."/>
            <person name="Ji P."/>
            <person name="Sakyi L.B."/>
            <person name="Cui X."/>
            <person name="Yuan T."/>
            <person name="Jiang B."/>
            <person name="Yang W."/>
            <person name="Lam T.T.-Y."/>
            <person name="Chang Q."/>
            <person name="Ding S."/>
            <person name="Wang X."/>
            <person name="Zhu J."/>
            <person name="Ruan X."/>
            <person name="Zhao L."/>
            <person name="Wei J."/>
            <person name="Que T."/>
            <person name="Du C."/>
            <person name="Cheng J."/>
            <person name="Dai P."/>
            <person name="Han X."/>
            <person name="Huang E."/>
            <person name="Gao Y."/>
            <person name="Liu J."/>
            <person name="Shao H."/>
            <person name="Ye R."/>
            <person name="Li L."/>
            <person name="Wei W."/>
            <person name="Wang X."/>
            <person name="Wang C."/>
            <person name="Yang T."/>
            <person name="Huo Q."/>
            <person name="Li W."/>
            <person name="Guo W."/>
            <person name="Chen H."/>
            <person name="Zhou L."/>
            <person name="Ni X."/>
            <person name="Tian J."/>
            <person name="Zhou Y."/>
            <person name="Sheng Y."/>
            <person name="Liu T."/>
            <person name="Pan Y."/>
            <person name="Xia L."/>
            <person name="Li J."/>
            <person name="Zhao F."/>
            <person name="Cao W."/>
        </authorList>
    </citation>
    <scope>NUCLEOTIDE SEQUENCE</scope>
    <source>
        <strain evidence="1">Hyas-2018</strain>
    </source>
</reference>
<name>A0ACB7SHN2_HYAAI</name>
<comment type="caution">
    <text evidence="1">The sequence shown here is derived from an EMBL/GenBank/DDBJ whole genome shotgun (WGS) entry which is preliminary data.</text>
</comment>
<sequence>MASFSTSTFYSRRPRLSDKEAEWVLEAIANNDTSDDEVDDRYFVVGDAAFLPRCSNGGDHASTNSQQQMYVPLRRPGQLQALRSGGIVRKPTRGRFVYERSTDVGKAIEEARARRQSATAKAFWRWYKERKVRISSTGAHTILRTRRGPQDVMHSILKSSCFSSEATTYGIRMEPVARKDFEQQHGVTVTEDLRQRLRKAAPTHCKCPEEQGGSSLVAGEGVPADCVLPEETLTSRSVVTKGTCMTSTECEAEVIPAGLRDALDNVSFDDYGDVDNSAVVCGTITDDDIIAQQDPWVRISCFAHTLQLCVQHAKKETIGFANMCAKARTIVGYYKRSSTARARLQDIQKQLSVDPPLELVQDVPTRWNSEFAMLARLLKLKTAVTIDLTENDSVENLTNGEWRQVSAFVTVLQPVEEATTAACAESYPTLSLVVPLVHCMKLLLCDKTSDCDEYAFAQNLLKSINARFPAVSTTAPNCLATLLDPRFKDVCYGDEEKVEVRALVHSVLKEMSGRSADVEMPADCSANQSGQANSVWTGGTTMAAAVALDSVVSSRSGLVPLPQAVSHCTA</sequence>
<organism evidence="1 2">
    <name type="scientific">Hyalomma asiaticum</name>
    <name type="common">Tick</name>
    <dbReference type="NCBI Taxonomy" id="266040"/>
    <lineage>
        <taxon>Eukaryota</taxon>
        <taxon>Metazoa</taxon>
        <taxon>Ecdysozoa</taxon>
        <taxon>Arthropoda</taxon>
        <taxon>Chelicerata</taxon>
        <taxon>Arachnida</taxon>
        <taxon>Acari</taxon>
        <taxon>Parasitiformes</taxon>
        <taxon>Ixodida</taxon>
        <taxon>Ixodoidea</taxon>
        <taxon>Ixodidae</taxon>
        <taxon>Hyalomminae</taxon>
        <taxon>Hyalomma</taxon>
    </lineage>
</organism>
<gene>
    <name evidence="1" type="ORF">HPB50_015091</name>
</gene>
<evidence type="ECO:0000313" key="2">
    <source>
        <dbReference type="Proteomes" id="UP000821845"/>
    </source>
</evidence>
<dbReference type="EMBL" id="CM023484">
    <property type="protein sequence ID" value="KAH6933456.1"/>
    <property type="molecule type" value="Genomic_DNA"/>
</dbReference>
<dbReference type="Proteomes" id="UP000821845">
    <property type="component" value="Chromosome 4"/>
</dbReference>
<protein>
    <submittedName>
        <fullName evidence="1">Uncharacterized protein</fullName>
    </submittedName>
</protein>